<feature type="domain" description="Radical SAM core" evidence="7">
    <location>
        <begin position="1"/>
        <end position="206"/>
    </location>
</feature>
<keyword evidence="6" id="KW-0411">Iron-sulfur</keyword>
<keyword evidence="9" id="KW-1185">Reference proteome</keyword>
<dbReference type="GO" id="GO:0051539">
    <property type="term" value="F:4 iron, 4 sulfur cluster binding"/>
    <property type="evidence" value="ECO:0007669"/>
    <property type="project" value="UniProtKB-KW"/>
</dbReference>
<comment type="cofactor">
    <cofactor evidence="1">
        <name>[4Fe-4S] cluster</name>
        <dbReference type="ChEBI" id="CHEBI:49883"/>
    </cofactor>
</comment>
<evidence type="ECO:0000256" key="2">
    <source>
        <dbReference type="ARBA" id="ARBA00022485"/>
    </source>
</evidence>
<evidence type="ECO:0000256" key="1">
    <source>
        <dbReference type="ARBA" id="ARBA00001966"/>
    </source>
</evidence>
<dbReference type="InterPro" id="IPR058240">
    <property type="entry name" value="rSAM_sf"/>
</dbReference>
<dbReference type="SFLD" id="SFLDG01387">
    <property type="entry name" value="BtrN-like_SPASM_domain_contain"/>
    <property type="match status" value="1"/>
</dbReference>
<dbReference type="Proteomes" id="UP000253034">
    <property type="component" value="Unassembled WGS sequence"/>
</dbReference>
<protein>
    <submittedName>
        <fullName evidence="8">Radical SAM protein with 4Fe4S-binding SPASM domain</fullName>
    </submittedName>
</protein>
<dbReference type="InterPro" id="IPR023885">
    <property type="entry name" value="4Fe4S-binding_SPASM_dom"/>
</dbReference>
<keyword evidence="3" id="KW-0949">S-adenosyl-L-methionine</keyword>
<keyword evidence="4" id="KW-0479">Metal-binding</keyword>
<dbReference type="InterPro" id="IPR013785">
    <property type="entry name" value="Aldolase_TIM"/>
</dbReference>
<dbReference type="InterPro" id="IPR034391">
    <property type="entry name" value="AdoMet-like_SPASM_containing"/>
</dbReference>
<dbReference type="PROSITE" id="PS01305">
    <property type="entry name" value="MOAA_NIFB_PQQE"/>
    <property type="match status" value="1"/>
</dbReference>
<accession>A0A369B8I9</accession>
<keyword evidence="5" id="KW-0408">Iron</keyword>
<evidence type="ECO:0000259" key="7">
    <source>
        <dbReference type="PROSITE" id="PS51918"/>
    </source>
</evidence>
<dbReference type="EMBL" id="QPJT01000007">
    <property type="protein sequence ID" value="RCX17625.1"/>
    <property type="molecule type" value="Genomic_DNA"/>
</dbReference>
<gene>
    <name evidence="8" type="ORF">DFR58_107172</name>
</gene>
<organism evidence="8 9">
    <name type="scientific">Anaerobacterium chartisolvens</name>
    <dbReference type="NCBI Taxonomy" id="1297424"/>
    <lineage>
        <taxon>Bacteria</taxon>
        <taxon>Bacillati</taxon>
        <taxon>Bacillota</taxon>
        <taxon>Clostridia</taxon>
        <taxon>Eubacteriales</taxon>
        <taxon>Oscillospiraceae</taxon>
        <taxon>Anaerobacterium</taxon>
    </lineage>
</organism>
<dbReference type="SFLD" id="SFLDG01067">
    <property type="entry name" value="SPASM/twitch_domain_containing"/>
    <property type="match status" value="1"/>
</dbReference>
<evidence type="ECO:0000256" key="6">
    <source>
        <dbReference type="ARBA" id="ARBA00023014"/>
    </source>
</evidence>
<dbReference type="SFLD" id="SFLDS00029">
    <property type="entry name" value="Radical_SAM"/>
    <property type="match status" value="1"/>
</dbReference>
<dbReference type="SUPFAM" id="SSF102114">
    <property type="entry name" value="Radical SAM enzymes"/>
    <property type="match status" value="1"/>
</dbReference>
<evidence type="ECO:0000256" key="5">
    <source>
        <dbReference type="ARBA" id="ARBA00023004"/>
    </source>
</evidence>
<sequence>MKTFKKTYIEITNVCNLSCSFCPKTHRPDKFMEPDLFLRILTQLRGRSRHLYFHVLGEPLMHPELGYYLDLCNQYGYAVNITTNGTLIGRLLEQDMLKPSLRQVNFSLHSLEGNSCDSLLLNMEGYLEAIFDFIREARLKTNVQICLRLWNLKEHGSPESNRLLLSKIEKEFSLDFRLQDKITPCKGVKLADGIFLNQAQRFNWPDITDRDINDTGFCYGLREQIAILCNGTVVPCCLDSEGTIALGNICTQSLDEILSGARAKEIYNGFSSRRAVEPLCRKCQYRQRFSIK</sequence>
<dbReference type="GO" id="GO:0003824">
    <property type="term" value="F:catalytic activity"/>
    <property type="evidence" value="ECO:0007669"/>
    <property type="project" value="InterPro"/>
</dbReference>
<dbReference type="PANTHER" id="PTHR43787">
    <property type="entry name" value="FEMO COFACTOR BIOSYNTHESIS PROTEIN NIFB-RELATED"/>
    <property type="match status" value="1"/>
</dbReference>
<dbReference type="CDD" id="cd01335">
    <property type="entry name" value="Radical_SAM"/>
    <property type="match status" value="1"/>
</dbReference>
<dbReference type="Pfam" id="PF13186">
    <property type="entry name" value="SPASM"/>
    <property type="match status" value="1"/>
</dbReference>
<evidence type="ECO:0000256" key="4">
    <source>
        <dbReference type="ARBA" id="ARBA00022723"/>
    </source>
</evidence>
<evidence type="ECO:0000256" key="3">
    <source>
        <dbReference type="ARBA" id="ARBA00022691"/>
    </source>
</evidence>
<dbReference type="CDD" id="cd21122">
    <property type="entry name" value="SPASM_rSAM"/>
    <property type="match status" value="1"/>
</dbReference>
<evidence type="ECO:0000313" key="9">
    <source>
        <dbReference type="Proteomes" id="UP000253034"/>
    </source>
</evidence>
<dbReference type="PROSITE" id="PS51918">
    <property type="entry name" value="RADICAL_SAM"/>
    <property type="match status" value="1"/>
</dbReference>
<dbReference type="RefSeq" id="WP_114297330.1">
    <property type="nucleotide sequence ID" value="NZ_QPJT01000007.1"/>
</dbReference>
<name>A0A369B8I9_9FIRM</name>
<evidence type="ECO:0000313" key="8">
    <source>
        <dbReference type="EMBL" id="RCX17625.1"/>
    </source>
</evidence>
<keyword evidence="2" id="KW-0004">4Fe-4S</keyword>
<dbReference type="PANTHER" id="PTHR43787:SF10">
    <property type="entry name" value="COFACTOR MODIFYING PROTEIN"/>
    <property type="match status" value="1"/>
</dbReference>
<dbReference type="InterPro" id="IPR007197">
    <property type="entry name" value="rSAM"/>
</dbReference>
<reference evidence="8 9" key="1">
    <citation type="submission" date="2018-07" db="EMBL/GenBank/DDBJ databases">
        <title>Genomic Encyclopedia of Type Strains, Phase IV (KMG-IV): sequencing the most valuable type-strain genomes for metagenomic binning, comparative biology and taxonomic classification.</title>
        <authorList>
            <person name="Goeker M."/>
        </authorList>
    </citation>
    <scope>NUCLEOTIDE SEQUENCE [LARGE SCALE GENOMIC DNA]</scope>
    <source>
        <strain evidence="8 9">DSM 27016</strain>
    </source>
</reference>
<dbReference type="Pfam" id="PF04055">
    <property type="entry name" value="Radical_SAM"/>
    <property type="match status" value="1"/>
</dbReference>
<dbReference type="Gene3D" id="3.20.20.70">
    <property type="entry name" value="Aldolase class I"/>
    <property type="match status" value="1"/>
</dbReference>
<proteinExistence type="predicted"/>
<dbReference type="GO" id="GO:0046872">
    <property type="term" value="F:metal ion binding"/>
    <property type="evidence" value="ECO:0007669"/>
    <property type="project" value="UniProtKB-KW"/>
</dbReference>
<dbReference type="OrthoDB" id="9805809at2"/>
<dbReference type="AlphaFoldDB" id="A0A369B8I9"/>
<comment type="caution">
    <text evidence="8">The sequence shown here is derived from an EMBL/GenBank/DDBJ whole genome shotgun (WGS) entry which is preliminary data.</text>
</comment>
<dbReference type="InterPro" id="IPR000385">
    <property type="entry name" value="MoaA_NifB_PqqE_Fe-S-bd_CS"/>
</dbReference>